<dbReference type="Proteomes" id="UP000694546">
    <property type="component" value="Chromosome 20"/>
</dbReference>
<dbReference type="Pfam" id="PF04615">
    <property type="entry name" value="Utp14"/>
    <property type="match status" value="1"/>
</dbReference>
<evidence type="ECO:0000313" key="7">
    <source>
        <dbReference type="Proteomes" id="UP000694546"/>
    </source>
</evidence>
<name>A0A8C5AB10_GADMO</name>
<dbReference type="GO" id="GO:0032040">
    <property type="term" value="C:small-subunit processome"/>
    <property type="evidence" value="ECO:0007669"/>
    <property type="project" value="InterPro"/>
</dbReference>
<dbReference type="PANTHER" id="PTHR14150">
    <property type="entry name" value="U3 SMALL NUCLEOLAR RNA-ASSOCIATED PROTEIN 14"/>
    <property type="match status" value="1"/>
</dbReference>
<feature type="compositionally biased region" description="Acidic residues" evidence="5">
    <location>
        <begin position="540"/>
        <end position="553"/>
    </location>
</feature>
<evidence type="ECO:0008006" key="8">
    <source>
        <dbReference type="Google" id="ProtNLM"/>
    </source>
</evidence>
<keyword evidence="3" id="KW-0597">Phosphoprotein</keyword>
<reference evidence="6" key="1">
    <citation type="submission" date="2025-08" db="UniProtKB">
        <authorList>
            <consortium name="Ensembl"/>
        </authorList>
    </citation>
    <scope>IDENTIFICATION</scope>
</reference>
<dbReference type="PANTHER" id="PTHR14150:SF12">
    <property type="entry name" value="U3 SMALL NUCLEOLAR RNA-ASSOCIATED PROTEIN 14 HOMOLOG A"/>
    <property type="match status" value="1"/>
</dbReference>
<feature type="compositionally biased region" description="Basic residues" evidence="5">
    <location>
        <begin position="118"/>
        <end position="130"/>
    </location>
</feature>
<organism evidence="6 7">
    <name type="scientific">Gadus morhua</name>
    <name type="common">Atlantic cod</name>
    <dbReference type="NCBI Taxonomy" id="8049"/>
    <lineage>
        <taxon>Eukaryota</taxon>
        <taxon>Metazoa</taxon>
        <taxon>Chordata</taxon>
        <taxon>Craniata</taxon>
        <taxon>Vertebrata</taxon>
        <taxon>Euteleostomi</taxon>
        <taxon>Actinopterygii</taxon>
        <taxon>Neopterygii</taxon>
        <taxon>Teleostei</taxon>
        <taxon>Neoteleostei</taxon>
        <taxon>Acanthomorphata</taxon>
        <taxon>Zeiogadaria</taxon>
        <taxon>Gadariae</taxon>
        <taxon>Gadiformes</taxon>
        <taxon>Gadoidei</taxon>
        <taxon>Gadidae</taxon>
        <taxon>Gadus</taxon>
    </lineage>
</organism>
<feature type="compositionally biased region" description="Acidic residues" evidence="5">
    <location>
        <begin position="603"/>
        <end position="616"/>
    </location>
</feature>
<sequence>MGVMGLIYLYNGHIKICTEDVAQTPATSVARFCQISYPIWQHCRQQKDFCDSLAGSGAEFTTTDRLPAHVCTCCWRWSLYGGFNMAKILKKNKVSTKGTKKTLNKNTGTEKTPEKSSSAKRRERKRKTVGKLKGTLKTTKKSPIEKLDLDNVDEDELLNEGEEIIPSEDEGGSDDDRKHQKLLEAISALGGKKKRRLAERSEATIQISEFSVDAKGEGEKINLSDLIQTIAKTPAVSAQTKSHLKKLKLEEKTVDSPLTKPETERIQRNVAFQKSSEEVSRWQSIVKQNLKAEQLVFPLNQEAPGPKPLEQVVCGWKARTPLEQEIFRLLSVNKQPINDPVLTPIEEESLKAMSLEDAKIRRAELQKARALQSYYEAKARRERSIKSKKYHKVQNKAKRKEFVKKFDEMLKSDPVSALEELQKLELGRMKERMSLKHQNSGKWAKSKAIMAKYDDGARKAMQQQLEVNKDLTQKLATTLSDEEGEDDGETSEPDMLPDFVNEVEPGQDPANPWMRGQLSKDPVDLTEPSVPETAAAVLISEDEEEGPEETEEEGLLRGFAERRKQRQEQEAENEAAKNQDMEVMTEENKAGAEKAVASHDAADADIADDDEEEEEELSKFTNLFQELKDSRMEAEASAMVAEVSEPECAQLQQAMFRIKSLEDMDLLDQEEQADPAEPNAEAPQPAPLESKGADKKRKRKRGIDLAEVLTKEATVINVPLAPTAVEGAEGAAHGQEEQRDVIKEAFAGDDVISDFLKDKRREEEAGRPKVVDLTLPGWGEWGGQGLQPSKKKRRRFRLKTAPPPPRKDGGLASVIISEKRDSSVSMHQVGALPHPFLLPEQFEVTMRAPVGATWNTRQAVKKITMPKIVTKVGAIIQPMSRDDLLKHSRKQEEEGTAGEPKKRKAPQRKRSQKRHKKTKN</sequence>
<feature type="compositionally biased region" description="Basic residues" evidence="5">
    <location>
        <begin position="789"/>
        <end position="798"/>
    </location>
</feature>
<evidence type="ECO:0000256" key="5">
    <source>
        <dbReference type="SAM" id="MobiDB-lite"/>
    </source>
</evidence>
<feature type="compositionally biased region" description="Basic residues" evidence="5">
    <location>
        <begin position="901"/>
        <end position="920"/>
    </location>
</feature>
<dbReference type="OMA" id="QVIEPMD"/>
<feature type="region of interest" description="Disordered" evidence="5">
    <location>
        <begin position="97"/>
        <end position="136"/>
    </location>
</feature>
<feature type="region of interest" description="Disordered" evidence="5">
    <location>
        <begin position="875"/>
        <end position="920"/>
    </location>
</feature>
<feature type="compositionally biased region" description="Basic and acidic residues" evidence="5">
    <location>
        <begin position="559"/>
        <end position="602"/>
    </location>
</feature>
<evidence type="ECO:0000256" key="4">
    <source>
        <dbReference type="ARBA" id="ARBA00023242"/>
    </source>
</evidence>
<protein>
    <recommendedName>
        <fullName evidence="8">UTP14C small subunit processome component</fullName>
    </recommendedName>
</protein>
<dbReference type="InterPro" id="IPR006709">
    <property type="entry name" value="SSU_processome_Utp14"/>
</dbReference>
<dbReference type="GeneTree" id="ENSGT00390000008142"/>
<proteinExistence type="inferred from homology"/>
<evidence type="ECO:0000256" key="2">
    <source>
        <dbReference type="ARBA" id="ARBA00007774"/>
    </source>
</evidence>
<comment type="similarity">
    <text evidence="2">Belongs to the UTP14 family.</text>
</comment>
<keyword evidence="7" id="KW-1185">Reference proteome</keyword>
<dbReference type="Ensembl" id="ENSGMOT00000072776.1">
    <property type="protein sequence ID" value="ENSGMOP00000029257.1"/>
    <property type="gene ID" value="ENSGMOG00000026529.1"/>
</dbReference>
<feature type="region of interest" description="Disordered" evidence="5">
    <location>
        <begin position="478"/>
        <end position="618"/>
    </location>
</feature>
<feature type="compositionally biased region" description="Acidic residues" evidence="5">
    <location>
        <begin position="480"/>
        <end position="492"/>
    </location>
</feature>
<comment type="subcellular location">
    <subcellularLocation>
        <location evidence="1">Nucleus</location>
        <location evidence="1">Nucleolus</location>
    </subcellularLocation>
</comment>
<evidence type="ECO:0000256" key="3">
    <source>
        <dbReference type="ARBA" id="ARBA00022553"/>
    </source>
</evidence>
<feature type="compositionally biased region" description="Basic and acidic residues" evidence="5">
    <location>
        <begin position="880"/>
        <end position="893"/>
    </location>
</feature>
<feature type="region of interest" description="Disordered" evidence="5">
    <location>
        <begin position="671"/>
        <end position="701"/>
    </location>
</feature>
<dbReference type="GO" id="GO:0006364">
    <property type="term" value="P:rRNA processing"/>
    <property type="evidence" value="ECO:0007669"/>
    <property type="project" value="InterPro"/>
</dbReference>
<reference evidence="6" key="2">
    <citation type="submission" date="2025-09" db="UniProtKB">
        <authorList>
            <consortium name="Ensembl"/>
        </authorList>
    </citation>
    <scope>IDENTIFICATION</scope>
</reference>
<evidence type="ECO:0000313" key="6">
    <source>
        <dbReference type="Ensembl" id="ENSGMOP00000029257.1"/>
    </source>
</evidence>
<feature type="region of interest" description="Disordered" evidence="5">
    <location>
        <begin position="781"/>
        <end position="811"/>
    </location>
</feature>
<accession>A0A8C5AB10</accession>
<feature type="compositionally biased region" description="Low complexity" evidence="5">
    <location>
        <begin position="675"/>
        <end position="689"/>
    </location>
</feature>
<evidence type="ECO:0000256" key="1">
    <source>
        <dbReference type="ARBA" id="ARBA00004604"/>
    </source>
</evidence>
<keyword evidence="4" id="KW-0539">Nucleus</keyword>
<dbReference type="AlphaFoldDB" id="A0A8C5AB10"/>